<dbReference type="Pfam" id="PF01753">
    <property type="entry name" value="zf-MYND"/>
    <property type="match status" value="1"/>
</dbReference>
<keyword evidence="8" id="KW-1185">Reference proteome</keyword>
<evidence type="ECO:0000313" key="8">
    <source>
        <dbReference type="Proteomes" id="UP001174936"/>
    </source>
</evidence>
<evidence type="ECO:0000259" key="6">
    <source>
        <dbReference type="PROSITE" id="PS50865"/>
    </source>
</evidence>
<sequence>MKPAESKSSPPGRGSCSACSKEATNSCAGCLNAPAYDNEQAPHRTFYCGSQCQKAHWKTHKIECKLLQTRRAVHRAAAVLDALIGVIDARGDEVTPISLAFCLAESLDEIDVTVREVTVVPANEPTGTDTPSHRGPRFLCKIILNNTDEAWAVDRSEAYPPLPWDQYIQDGCLKVSSEEGLSLHRYPELYGECLAMALEHQIASMVAARNMQFGAILKAPESIFQSEMNGLVGGILADSNTTAGQGNKGADKSTRELQVPFNPLYHIQPLPGKGQGMVATAKIPKGTRILCESPTVKMPGNPRDSAGAALLNTIIAQQLASLPIQARTRFHALHNKWGSEFPAAVGIAKTNALPLGHNSREAGIFLEASRINHSCRNNAENTWNHRLDKLTIHAIRDIEPGEEITISYVDGFLRYDERHARLHSAFGFRCVCERCAATPAERKKSDERLRRLVSLEEEIGDGMGIVMTPVSCLRKTHEMLNLLGQEGIGGSTIPRVYYDAFQVAIANGDQARAKVLAVRWYESRVMVEGADSEDAVKAKALMERPSSHRLFGTTMKWKQAVGKVPRGLSEEAFESWLWREKGAV</sequence>
<evidence type="ECO:0000256" key="2">
    <source>
        <dbReference type="ARBA" id="ARBA00022771"/>
    </source>
</evidence>
<evidence type="ECO:0000313" key="7">
    <source>
        <dbReference type="EMBL" id="KAK0654959.1"/>
    </source>
</evidence>
<reference evidence="7" key="1">
    <citation type="submission" date="2023-06" db="EMBL/GenBank/DDBJ databases">
        <title>Genome-scale phylogeny and comparative genomics of the fungal order Sordariales.</title>
        <authorList>
            <consortium name="Lawrence Berkeley National Laboratory"/>
            <person name="Hensen N."/>
            <person name="Bonometti L."/>
            <person name="Westerberg I."/>
            <person name="Brannstrom I.O."/>
            <person name="Guillou S."/>
            <person name="Cros-Aarteil S."/>
            <person name="Calhoun S."/>
            <person name="Haridas S."/>
            <person name="Kuo A."/>
            <person name="Mondo S."/>
            <person name="Pangilinan J."/>
            <person name="Riley R."/>
            <person name="Labutti K."/>
            <person name="Andreopoulos B."/>
            <person name="Lipzen A."/>
            <person name="Chen C."/>
            <person name="Yanf M."/>
            <person name="Daum C."/>
            <person name="Ng V."/>
            <person name="Clum A."/>
            <person name="Steindorff A."/>
            <person name="Ohm R."/>
            <person name="Martin F."/>
            <person name="Silar P."/>
            <person name="Natvig D."/>
            <person name="Lalanne C."/>
            <person name="Gautier V."/>
            <person name="Ament-Velasquez S.L."/>
            <person name="Kruys A."/>
            <person name="Hutchinson M.I."/>
            <person name="Powell A.J."/>
            <person name="Barry K."/>
            <person name="Miller A.N."/>
            <person name="Grigoriev I.V."/>
            <person name="Debuchy R."/>
            <person name="Gladieux P."/>
            <person name="Thoren M.H."/>
            <person name="Johannesson H."/>
        </authorList>
    </citation>
    <scope>NUCLEOTIDE SEQUENCE</scope>
    <source>
        <strain evidence="7">SMH2532-1</strain>
    </source>
</reference>
<dbReference type="InterPro" id="IPR046341">
    <property type="entry name" value="SET_dom_sf"/>
</dbReference>
<feature type="domain" description="SET" evidence="5">
    <location>
        <begin position="259"/>
        <end position="409"/>
    </location>
</feature>
<dbReference type="Proteomes" id="UP001174936">
    <property type="component" value="Unassembled WGS sequence"/>
</dbReference>
<accession>A0AA39YLU8</accession>
<dbReference type="InterPro" id="IPR001214">
    <property type="entry name" value="SET_dom"/>
</dbReference>
<name>A0AA39YLU8_9PEZI</name>
<dbReference type="PROSITE" id="PS50280">
    <property type="entry name" value="SET"/>
    <property type="match status" value="1"/>
</dbReference>
<dbReference type="Gene3D" id="6.10.140.2220">
    <property type="match status" value="1"/>
</dbReference>
<dbReference type="CDD" id="cd20071">
    <property type="entry name" value="SET_SMYD"/>
    <property type="match status" value="1"/>
</dbReference>
<evidence type="ECO:0000256" key="4">
    <source>
        <dbReference type="PROSITE-ProRule" id="PRU00134"/>
    </source>
</evidence>
<dbReference type="InterPro" id="IPR053185">
    <property type="entry name" value="SET_domain_protein"/>
</dbReference>
<dbReference type="SUPFAM" id="SSF144232">
    <property type="entry name" value="HIT/MYND zinc finger-like"/>
    <property type="match status" value="1"/>
</dbReference>
<keyword evidence="2 4" id="KW-0863">Zinc-finger</keyword>
<dbReference type="InterPro" id="IPR002893">
    <property type="entry name" value="Znf_MYND"/>
</dbReference>
<evidence type="ECO:0000259" key="5">
    <source>
        <dbReference type="PROSITE" id="PS50280"/>
    </source>
</evidence>
<dbReference type="PANTHER" id="PTHR47332">
    <property type="entry name" value="SET DOMAIN-CONTAINING PROTEIN 5"/>
    <property type="match status" value="1"/>
</dbReference>
<evidence type="ECO:0008006" key="9">
    <source>
        <dbReference type="Google" id="ProtNLM"/>
    </source>
</evidence>
<organism evidence="7 8">
    <name type="scientific">Cercophora newfieldiana</name>
    <dbReference type="NCBI Taxonomy" id="92897"/>
    <lineage>
        <taxon>Eukaryota</taxon>
        <taxon>Fungi</taxon>
        <taxon>Dikarya</taxon>
        <taxon>Ascomycota</taxon>
        <taxon>Pezizomycotina</taxon>
        <taxon>Sordariomycetes</taxon>
        <taxon>Sordariomycetidae</taxon>
        <taxon>Sordariales</taxon>
        <taxon>Lasiosphaeriaceae</taxon>
        <taxon>Cercophora</taxon>
    </lineage>
</organism>
<dbReference type="PROSITE" id="PS50865">
    <property type="entry name" value="ZF_MYND_2"/>
    <property type="match status" value="1"/>
</dbReference>
<dbReference type="GO" id="GO:0008270">
    <property type="term" value="F:zinc ion binding"/>
    <property type="evidence" value="ECO:0007669"/>
    <property type="project" value="UniProtKB-KW"/>
</dbReference>
<protein>
    <recommendedName>
        <fullName evidence="9">Suppressor of anucleate metulae protein B</fullName>
    </recommendedName>
</protein>
<dbReference type="SUPFAM" id="SSF82199">
    <property type="entry name" value="SET domain"/>
    <property type="match status" value="1"/>
</dbReference>
<gene>
    <name evidence="7" type="ORF">B0T16DRAFT_486650</name>
</gene>
<evidence type="ECO:0000256" key="3">
    <source>
        <dbReference type="ARBA" id="ARBA00022833"/>
    </source>
</evidence>
<dbReference type="Gene3D" id="2.170.270.10">
    <property type="entry name" value="SET domain"/>
    <property type="match status" value="1"/>
</dbReference>
<feature type="domain" description="MYND-type" evidence="6">
    <location>
        <begin position="16"/>
        <end position="64"/>
    </location>
</feature>
<dbReference type="AlphaFoldDB" id="A0AA39YLU8"/>
<dbReference type="PANTHER" id="PTHR47332:SF4">
    <property type="entry name" value="SET DOMAIN-CONTAINING PROTEIN 5"/>
    <property type="match status" value="1"/>
</dbReference>
<keyword evidence="3" id="KW-0862">Zinc</keyword>
<evidence type="ECO:0000256" key="1">
    <source>
        <dbReference type="ARBA" id="ARBA00022723"/>
    </source>
</evidence>
<dbReference type="Pfam" id="PF00856">
    <property type="entry name" value="SET"/>
    <property type="match status" value="1"/>
</dbReference>
<dbReference type="EMBL" id="JAULSV010000001">
    <property type="protein sequence ID" value="KAK0654959.1"/>
    <property type="molecule type" value="Genomic_DNA"/>
</dbReference>
<proteinExistence type="predicted"/>
<dbReference type="SMART" id="SM00317">
    <property type="entry name" value="SET"/>
    <property type="match status" value="1"/>
</dbReference>
<comment type="caution">
    <text evidence="7">The sequence shown here is derived from an EMBL/GenBank/DDBJ whole genome shotgun (WGS) entry which is preliminary data.</text>
</comment>
<keyword evidence="1" id="KW-0479">Metal-binding</keyword>